<comment type="caution">
    <text evidence="4">The sequence shown here is derived from an EMBL/GenBank/DDBJ whole genome shotgun (WGS) entry which is preliminary data.</text>
</comment>
<protein>
    <submittedName>
        <fullName evidence="4">Alpha/beta fold hydrolase</fullName>
    </submittedName>
</protein>
<name>A0A4Z1D1X3_9ACTN</name>
<evidence type="ECO:0000259" key="3">
    <source>
        <dbReference type="Pfam" id="PF12146"/>
    </source>
</evidence>
<dbReference type="Gene3D" id="3.40.50.1820">
    <property type="entry name" value="alpha/beta hydrolase"/>
    <property type="match status" value="1"/>
</dbReference>
<dbReference type="EMBL" id="SRRT01000005">
    <property type="protein sequence ID" value="TGN75575.1"/>
    <property type="molecule type" value="Genomic_DNA"/>
</dbReference>
<reference evidence="4 5" key="1">
    <citation type="submission" date="2019-04" db="EMBL/GenBank/DDBJ databases">
        <title>Streptomyces sp. nov. Bv016 isolated from bark of Buahinia variegata.</title>
        <authorList>
            <person name="Kanchanasin P."/>
            <person name="Tanasupawat S."/>
            <person name="Yuki M."/>
            <person name="Kudo T."/>
        </authorList>
    </citation>
    <scope>NUCLEOTIDE SEQUENCE [LARGE SCALE GENOMIC DNA]</scope>
    <source>
        <strain evidence="4 5">Bv016</strain>
    </source>
</reference>
<dbReference type="GeneID" id="95449503"/>
<evidence type="ECO:0000256" key="1">
    <source>
        <dbReference type="ARBA" id="ARBA00008645"/>
    </source>
</evidence>
<evidence type="ECO:0000313" key="4">
    <source>
        <dbReference type="EMBL" id="TGN75575.1"/>
    </source>
</evidence>
<dbReference type="InterPro" id="IPR029058">
    <property type="entry name" value="AB_hydrolase_fold"/>
</dbReference>
<dbReference type="SUPFAM" id="SSF53474">
    <property type="entry name" value="alpha/beta-Hydrolases"/>
    <property type="match status" value="1"/>
</dbReference>
<dbReference type="Proteomes" id="UP000298159">
    <property type="component" value="Unassembled WGS sequence"/>
</dbReference>
<evidence type="ECO:0000313" key="5">
    <source>
        <dbReference type="Proteomes" id="UP000298159"/>
    </source>
</evidence>
<dbReference type="PANTHER" id="PTHR22946:SF9">
    <property type="entry name" value="POLYKETIDE TRANSFERASE AF380"/>
    <property type="match status" value="1"/>
</dbReference>
<dbReference type="InterPro" id="IPR050261">
    <property type="entry name" value="FrsA_esterase"/>
</dbReference>
<organism evidence="4 5">
    <name type="scientific">Streptomyces bauhiniae</name>
    <dbReference type="NCBI Taxonomy" id="2340725"/>
    <lineage>
        <taxon>Bacteria</taxon>
        <taxon>Bacillati</taxon>
        <taxon>Actinomycetota</taxon>
        <taxon>Actinomycetes</taxon>
        <taxon>Kitasatosporales</taxon>
        <taxon>Streptomycetaceae</taxon>
        <taxon>Streptomyces</taxon>
    </lineage>
</organism>
<evidence type="ECO:0000256" key="2">
    <source>
        <dbReference type="ARBA" id="ARBA00022801"/>
    </source>
</evidence>
<keyword evidence="5" id="KW-1185">Reference proteome</keyword>
<keyword evidence="2 4" id="KW-0378">Hydrolase</keyword>
<dbReference type="GO" id="GO:0052689">
    <property type="term" value="F:carboxylic ester hydrolase activity"/>
    <property type="evidence" value="ECO:0007669"/>
    <property type="project" value="UniProtKB-ARBA"/>
</dbReference>
<sequence length="309" mass="32518">MSRQVTFPSHGVTCGATHLPARSDALTGLAGRPCVVMAHGFGGTRDSGLTGYAEGFADAGMDVFAFDYRGFGDSGGTPRQDVSVRRQRQDYHAALAAARHLPGVDPDRIVLWGTSYAGGHVLAVAAQDGRIAAAVALTPATDGLATLAHVVRLAGVGRLLELAGHGLRDVARALTGRRPHHLPVVGPPGATAMMTTPDIERISTVMAGPTWRNEVCARAALKVGANRPVVHAGRLACPVLFQVGLHDRVAPPGATRRTARLAGPRARLAEYPLDHFDVYDGPWQERALADQLGFLTRVLGTACAQLPFS</sequence>
<dbReference type="InterPro" id="IPR022742">
    <property type="entry name" value="Hydrolase_4"/>
</dbReference>
<comment type="similarity">
    <text evidence="1">Belongs to the AB hydrolase superfamily.</text>
</comment>
<accession>A0A4Z1D1X3</accession>
<proteinExistence type="inferred from homology"/>
<dbReference type="PANTHER" id="PTHR22946">
    <property type="entry name" value="DIENELACTONE HYDROLASE DOMAIN-CONTAINING PROTEIN-RELATED"/>
    <property type="match status" value="1"/>
</dbReference>
<dbReference type="RefSeq" id="WP_135786730.1">
    <property type="nucleotide sequence ID" value="NZ_SRRT01000005.1"/>
</dbReference>
<dbReference type="Pfam" id="PF12146">
    <property type="entry name" value="Hydrolase_4"/>
    <property type="match status" value="1"/>
</dbReference>
<gene>
    <name evidence="4" type="ORF">E5083_18035</name>
</gene>
<feature type="domain" description="Serine aminopeptidase S33" evidence="3">
    <location>
        <begin position="33"/>
        <end position="271"/>
    </location>
</feature>
<dbReference type="AlphaFoldDB" id="A0A4Z1D1X3"/>